<evidence type="ECO:0000256" key="1">
    <source>
        <dbReference type="ARBA" id="ARBA00006993"/>
    </source>
</evidence>
<evidence type="ECO:0000256" key="3">
    <source>
        <dbReference type="SAM" id="MobiDB-lite"/>
    </source>
</evidence>
<feature type="region of interest" description="Disordered" evidence="3">
    <location>
        <begin position="814"/>
        <end position="833"/>
    </location>
</feature>
<feature type="compositionally biased region" description="Low complexity" evidence="3">
    <location>
        <begin position="366"/>
        <end position="379"/>
    </location>
</feature>
<keyword evidence="2" id="KW-0009">Actin-binding</keyword>
<dbReference type="GO" id="GO:0030036">
    <property type="term" value="P:actin cytoskeleton organization"/>
    <property type="evidence" value="ECO:0007669"/>
    <property type="project" value="UniProtKB-UniRule"/>
</dbReference>
<feature type="compositionally biased region" description="Low complexity" evidence="3">
    <location>
        <begin position="399"/>
        <end position="410"/>
    </location>
</feature>
<dbReference type="GO" id="GO:2000601">
    <property type="term" value="P:positive regulation of Arp2/3 complex-mediated actin nucleation"/>
    <property type="evidence" value="ECO:0007669"/>
    <property type="project" value="TreeGrafter"/>
</dbReference>
<feature type="domain" description="WH2" evidence="4">
    <location>
        <begin position="1207"/>
        <end position="1225"/>
    </location>
</feature>
<name>A0AAV1WA75_LUPLU</name>
<dbReference type="PROSITE" id="PS51082">
    <property type="entry name" value="WH2"/>
    <property type="match status" value="1"/>
</dbReference>
<dbReference type="GO" id="GO:0034237">
    <property type="term" value="F:protein kinase A regulatory subunit binding"/>
    <property type="evidence" value="ECO:0007669"/>
    <property type="project" value="TreeGrafter"/>
</dbReference>
<dbReference type="PANTHER" id="PTHR12902">
    <property type="entry name" value="WASP-1"/>
    <property type="match status" value="1"/>
</dbReference>
<dbReference type="PANTHER" id="PTHR12902:SF1">
    <property type="entry name" value="WISKOTT-ALDRICH SYNDROME PROTEIN FAMILY MEMBER"/>
    <property type="match status" value="1"/>
</dbReference>
<gene>
    <name evidence="5" type="ORF">LLUT_LOCUS7325</name>
</gene>
<comment type="subcellular location">
    <subcellularLocation>
        <location evidence="2">Cytoplasm</location>
        <location evidence="2">Cytoskeleton</location>
    </subcellularLocation>
</comment>
<comment type="caution">
    <text evidence="5">The sequence shown here is derived from an EMBL/GenBank/DDBJ whole genome shotgun (WGS) entry which is preliminary data.</text>
</comment>
<dbReference type="GO" id="GO:0003779">
    <property type="term" value="F:actin binding"/>
    <property type="evidence" value="ECO:0007669"/>
    <property type="project" value="UniProtKB-UniRule"/>
</dbReference>
<dbReference type="InterPro" id="IPR003124">
    <property type="entry name" value="WH2_dom"/>
</dbReference>
<comment type="similarity">
    <text evidence="1 2">Belongs to the SCAR/WAVE family.</text>
</comment>
<keyword evidence="2" id="KW-0206">Cytoskeleton</keyword>
<reference evidence="5 6" key="1">
    <citation type="submission" date="2024-03" db="EMBL/GenBank/DDBJ databases">
        <authorList>
            <person name="Martinez-Hernandez J."/>
        </authorList>
    </citation>
    <scope>NUCLEOTIDE SEQUENCE [LARGE SCALE GENOMIC DNA]</scope>
</reference>
<accession>A0AAV1WA75</accession>
<dbReference type="Proteomes" id="UP001497480">
    <property type="component" value="Unassembled WGS sequence"/>
</dbReference>
<evidence type="ECO:0000313" key="6">
    <source>
        <dbReference type="Proteomes" id="UP001497480"/>
    </source>
</evidence>
<evidence type="ECO:0000256" key="2">
    <source>
        <dbReference type="RuleBase" id="RU367034"/>
    </source>
</evidence>
<keyword evidence="2" id="KW-0963">Cytoplasm</keyword>
<evidence type="ECO:0000313" key="5">
    <source>
        <dbReference type="EMBL" id="CAL0306265.1"/>
    </source>
</evidence>
<dbReference type="Gene3D" id="6.10.280.150">
    <property type="match status" value="1"/>
</dbReference>
<sequence>MVTAARGHSLMGRVQQLEAEVPSLEKAFYSQTHHSSFFTNGGIGWHRNHPSEQNLVTRGDLPRFVMDSYEECRGPPRLFLLDKFDVAGAGACLKRFTDPSFFKMESASFGISTVEAHRERRIRKVKQKKGARLRDGEAHILLPHSKLHQLLLEDRIENGYSNPARLVKLKKRQLNGFSAETAAGKSYMEKFLQTPSPDLKMICETSIIPRPVKLTLDDTSEVGIRILEISSINPVKKSFGNHISPNEVELQLKPFSEVNGETYGAPSEAKKLSSACGAVEMCSIDPKLPRERELAVHEQKKIQGSLDGYHSEDVASEVDNYMDVLTTIESELETDNEFKSKKGVLNIQMVTDTDGKEEHQLQARLSDSQSFGDSSTSDDISSFKEDKNGVKVQARLSDSHSPGTSSTSDDISSFRRDGNKHIELQAHFSDSQSVDNSSTSDENISFKKDKSCFTHSDSLSTVVGNIPSEPILFRYAKYHEPEVEGTSSNQMPRIVELQNTDSGKVVLHDEANVEEISDFEQASSDLVTRGLDFSSASPVTLPAETQLDQTSSDPAELNLRLKDNENRTGLVESIAVKPVSLSLVEDDACHVGSFDKKSLNNLEDDEHCIHSDDLLQVSNDLDSTCEDDCIGHSGIKMLNAESSNENSSEILVSRDAVQGVNHIFPSMEKLDLNSGTMSVLDSRDSKDKDCIVGTQLNLEDLSPVHPVCCFTGEVSSDLIHDSPRDEPSSAEIEVLHSDLQSSYSSGQVINPTKNFMDPLKSPLPDLFPKANENNLDEMPPLPPLPPMQWRMGKVQHASLISQREHVEVNWASSQPMQPIKPDKKSQSGFQTSEKGKLLHQNPCLPIMAVEGDKLQCSSGFPVGVSGNPVAIPFQFPVMVNDANGLYNYVVLDRNQIQNPFFALPVVSSERPPHNYIVASEGEMLQNSNLCSPILPAESAVSGHDSISPPGNLSQITAETSSEVKTLQLSVSNLESTGSPLHGYDVALEGEMLRSSNQYLTIAPDECAASGHDSIAPHVKPTQSPSQLMETSSEVKTLEHSERTVVSVDMAPHSYAVASEGEILQNSNPSSPLSPAECTVSGHDSISLQDNTGQLMTETRSEVKTSNQSMSNVEGEKGHPFISFMLPPNMESMEPNQNFLFSAGEMPSSFDTYAQTSDFESERINGKPKTRLPRPRNPLIDAVVAHDKSKLRRVTERVMPLIAPNVEERDSLLEQIRTKSFNLKPAAATRPSIQGPKTNLKLAAILEKANAIRHVCHSFFAYFTTIGACFSSLSPFLPFSHSLHCHNLFLHVN</sequence>
<evidence type="ECO:0000259" key="4">
    <source>
        <dbReference type="PROSITE" id="PS51082"/>
    </source>
</evidence>
<dbReference type="EMBL" id="CAXHTB010000005">
    <property type="protein sequence ID" value="CAL0306265.1"/>
    <property type="molecule type" value="Genomic_DNA"/>
</dbReference>
<organism evidence="5 6">
    <name type="scientific">Lupinus luteus</name>
    <name type="common">European yellow lupine</name>
    <dbReference type="NCBI Taxonomy" id="3873"/>
    <lineage>
        <taxon>Eukaryota</taxon>
        <taxon>Viridiplantae</taxon>
        <taxon>Streptophyta</taxon>
        <taxon>Embryophyta</taxon>
        <taxon>Tracheophyta</taxon>
        <taxon>Spermatophyta</taxon>
        <taxon>Magnoliopsida</taxon>
        <taxon>eudicotyledons</taxon>
        <taxon>Gunneridae</taxon>
        <taxon>Pentapetalae</taxon>
        <taxon>rosids</taxon>
        <taxon>fabids</taxon>
        <taxon>Fabales</taxon>
        <taxon>Fabaceae</taxon>
        <taxon>Papilionoideae</taxon>
        <taxon>50 kb inversion clade</taxon>
        <taxon>genistoids sensu lato</taxon>
        <taxon>core genistoids</taxon>
        <taxon>Genisteae</taxon>
        <taxon>Lupinus</taxon>
    </lineage>
</organism>
<keyword evidence="6" id="KW-1185">Reference proteome</keyword>
<feature type="region of interest" description="Disordered" evidence="3">
    <location>
        <begin position="355"/>
        <end position="414"/>
    </location>
</feature>
<protein>
    <recommendedName>
        <fullName evidence="2">Protein SCAR</fullName>
    </recommendedName>
    <alternativeName>
        <fullName evidence="2">Protein WAVE</fullName>
    </alternativeName>
</protein>
<dbReference type="GO" id="GO:0005856">
    <property type="term" value="C:cytoskeleton"/>
    <property type="evidence" value="ECO:0007669"/>
    <property type="project" value="UniProtKB-SubCell"/>
</dbReference>
<dbReference type="GO" id="GO:0071933">
    <property type="term" value="F:Arp2/3 complex binding"/>
    <property type="evidence" value="ECO:0007669"/>
    <property type="project" value="TreeGrafter"/>
</dbReference>
<comment type="function">
    <text evidence="2">Involved in regulation of actin and microtubule organization. Part of a WAVE complex that activates the Arp2/3 complex.</text>
</comment>
<dbReference type="InterPro" id="IPR028288">
    <property type="entry name" value="SCAR/WAVE_fam"/>
</dbReference>
<proteinExistence type="inferred from homology"/>